<feature type="active site" description="Proton acceptor; for glutaminase activity" evidence="7">
    <location>
        <position position="41"/>
    </location>
</feature>
<dbReference type="InterPro" id="IPR003694">
    <property type="entry name" value="NAD_synthase"/>
</dbReference>
<dbReference type="InterPro" id="IPR036526">
    <property type="entry name" value="C-N_Hydrolase_sf"/>
</dbReference>
<dbReference type="KEGG" id="mrk:FIT61_04830"/>
<comment type="caution">
    <text evidence="7">Lacks conserved residue(s) required for the propagation of feature annotation.</text>
</comment>
<feature type="binding site" evidence="7">
    <location>
        <position position="365"/>
    </location>
    <ligand>
        <name>deamido-NAD(+)</name>
        <dbReference type="ChEBI" id="CHEBI:58437"/>
        <note>ligand shared between two neighboring subunits</note>
    </ligand>
</feature>
<dbReference type="PANTHER" id="PTHR23090:SF9">
    <property type="entry name" value="GLUTAMINE-DEPENDENT NAD(+) SYNTHETASE"/>
    <property type="match status" value="1"/>
</dbReference>
<evidence type="ECO:0000256" key="9">
    <source>
        <dbReference type="RuleBase" id="RU003811"/>
    </source>
</evidence>
<evidence type="ECO:0000313" key="11">
    <source>
        <dbReference type="EMBL" id="QDD13754.1"/>
    </source>
</evidence>
<evidence type="ECO:0000256" key="1">
    <source>
        <dbReference type="ARBA" id="ARBA00005188"/>
    </source>
</evidence>
<feature type="active site" description="For glutaminase activity" evidence="7">
    <location>
        <position position="108"/>
    </location>
</feature>
<dbReference type="InterPro" id="IPR014445">
    <property type="entry name" value="Gln-dep_NAD_synthase"/>
</dbReference>
<dbReference type="GO" id="GO:0004359">
    <property type="term" value="F:glutaminase activity"/>
    <property type="evidence" value="ECO:0007669"/>
    <property type="project" value="InterPro"/>
</dbReference>
<dbReference type="PROSITE" id="PS50263">
    <property type="entry name" value="CN_HYDROLASE"/>
    <property type="match status" value="1"/>
</dbReference>
<feature type="binding site" evidence="7">
    <location>
        <position position="504"/>
    </location>
    <ligand>
        <name>deamido-NAD(+)</name>
        <dbReference type="ChEBI" id="CHEBI:58437"/>
        <note>ligand shared between two neighboring subunits</note>
    </ligand>
</feature>
<feature type="binding site" evidence="7">
    <location>
        <begin position="282"/>
        <end position="289"/>
    </location>
    <ligand>
        <name>ATP</name>
        <dbReference type="ChEBI" id="CHEBI:30616"/>
    </ligand>
</feature>
<feature type="binding site" evidence="7">
    <location>
        <position position="170"/>
    </location>
    <ligand>
        <name>L-glutamine</name>
        <dbReference type="ChEBI" id="CHEBI:58359"/>
    </ligand>
</feature>
<dbReference type="Proteomes" id="UP000312102">
    <property type="component" value="Chromosome"/>
</dbReference>
<keyword evidence="4 7" id="KW-0547">Nucleotide-binding</keyword>
<dbReference type="GO" id="GO:0003952">
    <property type="term" value="F:NAD+ synthase (glutamine-hydrolyzing) activity"/>
    <property type="evidence" value="ECO:0007669"/>
    <property type="project" value="UniProtKB-UniRule"/>
</dbReference>
<comment type="function">
    <text evidence="7">Catalyzes the ATP-dependent amidation of deamido-NAD to form NAD. Uses L-glutamine as a nitrogen source.</text>
</comment>
<comment type="similarity">
    <text evidence="2 7 8">In the C-terminal section; belongs to the NAD synthetase family.</text>
</comment>
<feature type="active site" description="Nucleophile; for glutaminase activity" evidence="7">
    <location>
        <position position="144"/>
    </location>
</feature>
<comment type="similarity">
    <text evidence="9">Belongs to the NAD synthetase family.</text>
</comment>
<dbReference type="Gene3D" id="3.40.50.620">
    <property type="entry name" value="HUPs"/>
    <property type="match status" value="1"/>
</dbReference>
<dbReference type="FunFam" id="3.40.50.620:FF:000106">
    <property type="entry name" value="Glutamine-dependent NAD(+) synthetase"/>
    <property type="match status" value="1"/>
</dbReference>
<evidence type="ECO:0000256" key="3">
    <source>
        <dbReference type="ARBA" id="ARBA00022598"/>
    </source>
</evidence>
<protein>
    <recommendedName>
        <fullName evidence="7 8">Glutamine-dependent NAD(+) synthetase</fullName>
        <ecNumber evidence="7 8">6.3.5.1</ecNumber>
    </recommendedName>
    <alternativeName>
        <fullName evidence="7 8">NAD(+) synthase [glutamine-hydrolyzing]</fullName>
    </alternativeName>
</protein>
<dbReference type="InterPro" id="IPR003010">
    <property type="entry name" value="C-N_Hydrolase"/>
</dbReference>
<dbReference type="NCBIfam" id="TIGR00552">
    <property type="entry name" value="nadE"/>
    <property type="match status" value="1"/>
</dbReference>
<evidence type="ECO:0000256" key="8">
    <source>
        <dbReference type="PIRNR" id="PIRNR006630"/>
    </source>
</evidence>
<feature type="binding site" evidence="7">
    <location>
        <position position="176"/>
    </location>
    <ligand>
        <name>L-glutamine</name>
        <dbReference type="ChEBI" id="CHEBI:58359"/>
    </ligand>
</feature>
<dbReference type="RefSeq" id="WP_139883588.1">
    <property type="nucleotide sequence ID" value="NZ_CP040986.1"/>
</dbReference>
<comment type="catalytic activity">
    <reaction evidence="7 8">
        <text>deamido-NAD(+) + L-glutamine + ATP + H2O = L-glutamate + AMP + diphosphate + NAD(+) + H(+)</text>
        <dbReference type="Rhea" id="RHEA:24384"/>
        <dbReference type="ChEBI" id="CHEBI:15377"/>
        <dbReference type="ChEBI" id="CHEBI:15378"/>
        <dbReference type="ChEBI" id="CHEBI:29985"/>
        <dbReference type="ChEBI" id="CHEBI:30616"/>
        <dbReference type="ChEBI" id="CHEBI:33019"/>
        <dbReference type="ChEBI" id="CHEBI:57540"/>
        <dbReference type="ChEBI" id="CHEBI:58359"/>
        <dbReference type="ChEBI" id="CHEBI:58437"/>
        <dbReference type="ChEBI" id="CHEBI:456215"/>
        <dbReference type="EC" id="6.3.5.1"/>
    </reaction>
</comment>
<sequence>MKIALAQINSFVGDIEKNSNLIIKRAKEASNKGAEIFITPELSICGYPPEDLVLREDFLDACTKALKKIAKALPFIKVIVGHPLKKDSKIYNSASLIFNGKIQGTYSKQTLPNYGVFDENRYFKSGEKEFIFTHKNLKFGLLICEDAWSFLPSKLLKKKSVDSIIVINASPYEIEKSNTRIKVISKLARETKSTVIYLNAIGGQDELIFDGGSFVVNKEAKLLHQSSFFKEETAIIDVFSKTIIKFNRHKISYHKEAHLYEALKLALKDYVVKNNFKNLFIGLSGGIDSALVLALASDTFDKKNITAVMMPSEFTAKLSITESRRMIKNTGVNYKEIDIQSIFKLFRKTLSSEFKNKPFDTTEENIQARIRAVLLMALSNKFNGIVISTSNKSETAVGYSTLYGDMVGGFALLKDVPKTWVYKLANYRNSISTIIPNKIIKRPPTAELRPNQLDQNSLPKYEILDKIIELYIEKDLSIDSIVKKGFSSKNVNHVVKLINDNEFKRAQSPIGPKITKRAFGKDRRYPITFKH</sequence>
<proteinExistence type="inferred from homology"/>
<gene>
    <name evidence="7" type="primary">nadE</name>
    <name evidence="11" type="ORF">FIT61_04830</name>
</gene>
<feature type="binding site" evidence="7">
    <location>
        <position position="114"/>
    </location>
    <ligand>
        <name>L-glutamine</name>
        <dbReference type="ChEBI" id="CHEBI:58359"/>
    </ligand>
</feature>
<dbReference type="InterPro" id="IPR022310">
    <property type="entry name" value="NAD/GMP_synthase"/>
</dbReference>
<keyword evidence="3 7" id="KW-0436">Ligase</keyword>
<dbReference type="EMBL" id="CP040986">
    <property type="protein sequence ID" value="QDD13754.1"/>
    <property type="molecule type" value="Genomic_DNA"/>
</dbReference>
<evidence type="ECO:0000256" key="2">
    <source>
        <dbReference type="ARBA" id="ARBA00007145"/>
    </source>
</evidence>
<evidence type="ECO:0000259" key="10">
    <source>
        <dbReference type="PROSITE" id="PS50263"/>
    </source>
</evidence>
<evidence type="ECO:0000256" key="7">
    <source>
        <dbReference type="HAMAP-Rule" id="MF_02090"/>
    </source>
</evidence>
<feature type="domain" description="CN hydrolase" evidence="10">
    <location>
        <begin position="1"/>
        <end position="240"/>
    </location>
</feature>
<evidence type="ECO:0000256" key="4">
    <source>
        <dbReference type="ARBA" id="ARBA00022741"/>
    </source>
</evidence>
<keyword evidence="6 7" id="KW-0520">NAD</keyword>
<dbReference type="GO" id="GO:0008795">
    <property type="term" value="F:NAD+ synthase activity"/>
    <property type="evidence" value="ECO:0007669"/>
    <property type="project" value="UniProtKB-UniRule"/>
</dbReference>
<dbReference type="GO" id="GO:0005524">
    <property type="term" value="F:ATP binding"/>
    <property type="evidence" value="ECO:0007669"/>
    <property type="project" value="UniProtKB-UniRule"/>
</dbReference>
<dbReference type="EC" id="6.3.5.1" evidence="7 8"/>
<dbReference type="CDD" id="cd00553">
    <property type="entry name" value="NAD_synthase"/>
    <property type="match status" value="1"/>
</dbReference>
<keyword evidence="12" id="KW-1185">Reference proteome</keyword>
<accession>A0AAE6KPC9</accession>
<comment type="pathway">
    <text evidence="1 7 8">Cofactor biosynthesis; NAD(+) biosynthesis; NAD(+) from deamido-NAD(+) (L-Gln route): step 1/1.</text>
</comment>
<dbReference type="AlphaFoldDB" id="A0AAE6KPC9"/>
<evidence type="ECO:0000313" key="12">
    <source>
        <dbReference type="Proteomes" id="UP000312102"/>
    </source>
</evidence>
<evidence type="ECO:0000256" key="5">
    <source>
        <dbReference type="ARBA" id="ARBA00022840"/>
    </source>
</evidence>
<dbReference type="Pfam" id="PF02540">
    <property type="entry name" value="NAD_synthase"/>
    <property type="match status" value="1"/>
</dbReference>
<keyword evidence="5 7" id="KW-0067">ATP-binding</keyword>
<reference evidence="11 12" key="1">
    <citation type="journal article" date="2019" name="ISME J.">
        <title>Evolution in action: habitat transition from sediment to the pelagial leads to genome streamlining in Methylophilaceae.</title>
        <authorList>
            <person name="Salcher M."/>
            <person name="Schaefle D."/>
            <person name="Kaspar M."/>
            <person name="Neuenschwander S.M."/>
            <person name="Ghai R."/>
        </authorList>
    </citation>
    <scope>NUCLEOTIDE SEQUENCE [LARGE SCALE GENOMIC DNA]</scope>
    <source>
        <strain evidence="11 12">MMS-RI-1</strain>
    </source>
</reference>
<dbReference type="GO" id="GO:0005737">
    <property type="term" value="C:cytoplasm"/>
    <property type="evidence" value="ECO:0007669"/>
    <property type="project" value="InterPro"/>
</dbReference>
<organism evidence="11 12">
    <name type="scientific">Candidatus Methylopumilus rimovensis</name>
    <dbReference type="NCBI Taxonomy" id="2588535"/>
    <lineage>
        <taxon>Bacteria</taxon>
        <taxon>Pseudomonadati</taxon>
        <taxon>Pseudomonadota</taxon>
        <taxon>Betaproteobacteria</taxon>
        <taxon>Nitrosomonadales</taxon>
        <taxon>Methylophilaceae</taxon>
        <taxon>Candidatus Methylopumilus</taxon>
    </lineage>
</organism>
<feature type="binding site" evidence="7">
    <location>
        <position position="394"/>
    </location>
    <ligand>
        <name>deamido-NAD(+)</name>
        <dbReference type="ChEBI" id="CHEBI:58437"/>
        <note>ligand shared between two neighboring subunits</note>
    </ligand>
</feature>
<dbReference type="PANTHER" id="PTHR23090">
    <property type="entry name" value="NH 3 /GLUTAMINE-DEPENDENT NAD + SYNTHETASE"/>
    <property type="match status" value="1"/>
</dbReference>
<dbReference type="SUPFAM" id="SSF52402">
    <property type="entry name" value="Adenine nucleotide alpha hydrolases-like"/>
    <property type="match status" value="1"/>
</dbReference>
<evidence type="ECO:0000256" key="6">
    <source>
        <dbReference type="ARBA" id="ARBA00023027"/>
    </source>
</evidence>
<dbReference type="NCBIfam" id="NF010588">
    <property type="entry name" value="PRK13981.1"/>
    <property type="match status" value="1"/>
</dbReference>
<dbReference type="InterPro" id="IPR014729">
    <property type="entry name" value="Rossmann-like_a/b/a_fold"/>
</dbReference>
<dbReference type="SUPFAM" id="SSF56317">
    <property type="entry name" value="Carbon-nitrogen hydrolase"/>
    <property type="match status" value="1"/>
</dbReference>
<dbReference type="PIRSF" id="PIRSF006630">
    <property type="entry name" value="NADS_GAT"/>
    <property type="match status" value="1"/>
</dbReference>
<name>A0AAE6KPC9_9PROT</name>
<dbReference type="CDD" id="cd07570">
    <property type="entry name" value="GAT_Gln-NAD-synth"/>
    <property type="match status" value="1"/>
</dbReference>
<dbReference type="GO" id="GO:0009435">
    <property type="term" value="P:NAD+ biosynthetic process"/>
    <property type="evidence" value="ECO:0007669"/>
    <property type="project" value="UniProtKB-UniRule"/>
</dbReference>
<dbReference type="HAMAP" id="MF_02090">
    <property type="entry name" value="NadE_glutamine_dep"/>
    <property type="match status" value="1"/>
</dbReference>
<feature type="binding site" evidence="7">
    <location>
        <position position="389"/>
    </location>
    <ligand>
        <name>ATP</name>
        <dbReference type="ChEBI" id="CHEBI:30616"/>
    </ligand>
</feature>
<dbReference type="Gene3D" id="3.60.110.10">
    <property type="entry name" value="Carbon-nitrogen hydrolase"/>
    <property type="match status" value="1"/>
</dbReference>
<dbReference type="Pfam" id="PF00795">
    <property type="entry name" value="CN_hydrolase"/>
    <property type="match status" value="1"/>
</dbReference>